<proteinExistence type="predicted"/>
<evidence type="ECO:0000313" key="3">
    <source>
        <dbReference type="Proteomes" id="UP001469553"/>
    </source>
</evidence>
<sequence>MRNFCRGFCRTFNKRLLLLRSNPRRRKYSHLWTLSGTNFSSDLERTHVATCDIHFLLLLLLDTFLHVTETFQNKGYWKVFFPPQCSLLFNFCVPVNQLKYVNILDSHPFPNFLLVFVVFCLFIFCVFIEHLINNVTYWFWLICFPSDLIQICSKKFLLVC</sequence>
<dbReference type="EMBL" id="JAHRIP010023813">
    <property type="protein sequence ID" value="MEQ2289600.1"/>
    <property type="molecule type" value="Genomic_DNA"/>
</dbReference>
<dbReference type="Proteomes" id="UP001469553">
    <property type="component" value="Unassembled WGS sequence"/>
</dbReference>
<reference evidence="2 3" key="1">
    <citation type="submission" date="2021-06" db="EMBL/GenBank/DDBJ databases">
        <authorList>
            <person name="Palmer J.M."/>
        </authorList>
    </citation>
    <scope>NUCLEOTIDE SEQUENCE [LARGE SCALE GENOMIC DNA]</scope>
    <source>
        <strain evidence="2 3">AS_MEX2019</strain>
        <tissue evidence="2">Muscle</tissue>
    </source>
</reference>
<gene>
    <name evidence="2" type="ORF">AMECASPLE_034774</name>
</gene>
<keyword evidence="1" id="KW-1133">Transmembrane helix</keyword>
<feature type="transmembrane region" description="Helical" evidence="1">
    <location>
        <begin position="112"/>
        <end position="132"/>
    </location>
</feature>
<keyword evidence="1" id="KW-0472">Membrane</keyword>
<evidence type="ECO:0000256" key="1">
    <source>
        <dbReference type="SAM" id="Phobius"/>
    </source>
</evidence>
<keyword evidence="1" id="KW-0812">Transmembrane</keyword>
<accession>A0ABV0Y744</accession>
<evidence type="ECO:0000313" key="2">
    <source>
        <dbReference type="EMBL" id="MEQ2289600.1"/>
    </source>
</evidence>
<comment type="caution">
    <text evidence="2">The sequence shown here is derived from an EMBL/GenBank/DDBJ whole genome shotgun (WGS) entry which is preliminary data.</text>
</comment>
<protein>
    <submittedName>
        <fullName evidence="2">Uncharacterized protein</fullName>
    </submittedName>
</protein>
<keyword evidence="3" id="KW-1185">Reference proteome</keyword>
<name>A0ABV0Y744_9TELE</name>
<organism evidence="2 3">
    <name type="scientific">Ameca splendens</name>
    <dbReference type="NCBI Taxonomy" id="208324"/>
    <lineage>
        <taxon>Eukaryota</taxon>
        <taxon>Metazoa</taxon>
        <taxon>Chordata</taxon>
        <taxon>Craniata</taxon>
        <taxon>Vertebrata</taxon>
        <taxon>Euteleostomi</taxon>
        <taxon>Actinopterygii</taxon>
        <taxon>Neopterygii</taxon>
        <taxon>Teleostei</taxon>
        <taxon>Neoteleostei</taxon>
        <taxon>Acanthomorphata</taxon>
        <taxon>Ovalentaria</taxon>
        <taxon>Atherinomorphae</taxon>
        <taxon>Cyprinodontiformes</taxon>
        <taxon>Goodeidae</taxon>
        <taxon>Ameca</taxon>
    </lineage>
</organism>